<protein>
    <recommendedName>
        <fullName evidence="2">sterol 3beta-glucosyltransferase</fullName>
        <ecNumber evidence="2">2.4.1.173</ecNumber>
    </recommendedName>
</protein>
<dbReference type="PANTHER" id="PTHR48050:SF25">
    <property type="entry name" value="STEROL 3-BETA-GLUCOSYLTRANSFERASE"/>
    <property type="match status" value="1"/>
</dbReference>
<feature type="region of interest" description="Disordered" evidence="5">
    <location>
        <begin position="1025"/>
        <end position="1053"/>
    </location>
</feature>
<dbReference type="Gene3D" id="3.40.50.2000">
    <property type="entry name" value="Glycogen Phosphorylase B"/>
    <property type="match status" value="2"/>
</dbReference>
<feature type="compositionally biased region" description="Low complexity" evidence="5">
    <location>
        <begin position="1041"/>
        <end position="1053"/>
    </location>
</feature>
<evidence type="ECO:0000256" key="4">
    <source>
        <dbReference type="ARBA" id="ARBA00022679"/>
    </source>
</evidence>
<keyword evidence="4 7" id="KW-0808">Transferase</keyword>
<dbReference type="EMBL" id="JASJQH010007694">
    <property type="protein sequence ID" value="KAK9702810.1"/>
    <property type="molecule type" value="Genomic_DNA"/>
</dbReference>
<dbReference type="Proteomes" id="UP001479436">
    <property type="component" value="Unassembled WGS sequence"/>
</dbReference>
<dbReference type="CDD" id="cd03784">
    <property type="entry name" value="GT1_Gtf-like"/>
    <property type="match status" value="1"/>
</dbReference>
<sequence length="1053" mass="120108">MDLNQSVLEFLKAAAEEQEGTDGNSYQEEEYTGQDPYPEIGSGQKTLERRPTIIDIGINSSLDAVFPDSVKGKELESGNVNESDSSEDVEPTETAQERTERIQRYSKKLKAEFNLLTDDTLVAEFSCSLISYILLKGYMYLTDQHICFFASTNRKKLSSTERSGFLHLKTRNNRSFSTYWFVLREGALSYYANSTDIYYPLDVIDLKYVVTLKKNDKKNIIHIVTPEKNFIIQADTPMAMNEWIKDMIDVICTLRNGDGIKLAIALDHVVDVEGTSSFDQHASLCIRCFENENSVTIDEYYFTYFHDTRQVHDEICKYLPNLEHHSHQITTTLAPNDEEKTSPIVKRLSGITSIFSNITFTDSSNVTPNERSNSSTLKIREARYFHNDDSEGDVSDENQEKGHWWIPTIPTLTRKHRSLEQKEHDLRKLFALPAKEKLINSFKGALLRTLPVRGKIYVSDHHIFYKSKVIGNNLKVIIPFEDIHEIHKRVGNFVFPYGIYFLTISQIEILVGFGAESARDEFFDLVTSLMKRIKERPGIARKQSMIFEDVSTAIPKRPINGIQSLSYPVFDTSVRTLEPESIHITCLTIGTRGDVQPYIALCKGLMKRGHRCRIATHGEYQQWVESHGIEFREVAGDPAELMRLCVDNGMFSLSFIKEGISKFRGWLDDLFVTAWEACQGTDLLIESPSAMAGVHIAEKLDIPFYSCFTMPWTRTRSYPHPFAVPDHHIGGSYNYMTYMLFDQVFWKGTGWQINRWRKKLLNLPSTSPDKMALHRIPFLYCFSTEIVPPAPDWPDWVHLCGYWFLDNPDQSWKPPQSLLDFLNVDPKPVYIGFGSIVVQDPERMTKIIVEGVRRAGVRAIVSKGWSSRLQQEGKEPKEQVEFPDFIYSLDSVPHDWLFPQVAGVVHHGGAGTTSAGIRAGVPTIIKPFFGDQFFWGTRVQDMGIGVCLKKFTAERVAQALQMITTDEKIIRRAQIAGEKVRAENGVENAINYIFRDYELARRRTTKSSHGLYELSKSPLALNFEASSDEEERMEEVPVPSPVNHSVSRSTSDI</sequence>
<evidence type="ECO:0000313" key="8">
    <source>
        <dbReference type="Proteomes" id="UP001479436"/>
    </source>
</evidence>
<dbReference type="GO" id="GO:0016906">
    <property type="term" value="F:sterol 3-beta-glucosyltransferase activity"/>
    <property type="evidence" value="ECO:0007669"/>
    <property type="project" value="UniProtKB-EC"/>
</dbReference>
<dbReference type="Pfam" id="PF00169">
    <property type="entry name" value="PH"/>
    <property type="match status" value="1"/>
</dbReference>
<dbReference type="SUPFAM" id="SSF53756">
    <property type="entry name" value="UDP-Glycosyltransferase/glycogen phosphorylase"/>
    <property type="match status" value="1"/>
</dbReference>
<dbReference type="EC" id="2.4.1.173" evidence="2"/>
<dbReference type="Pfam" id="PF06722">
    <property type="entry name" value="EryCIII-like_C"/>
    <property type="match status" value="1"/>
</dbReference>
<name>A0ABR2VUH8_9FUNG</name>
<dbReference type="SMART" id="SM00568">
    <property type="entry name" value="GRAM"/>
    <property type="match status" value="2"/>
</dbReference>
<dbReference type="PROSITE" id="PS50003">
    <property type="entry name" value="PH_DOMAIN"/>
    <property type="match status" value="1"/>
</dbReference>
<evidence type="ECO:0000313" key="7">
    <source>
        <dbReference type="EMBL" id="KAK9702810.1"/>
    </source>
</evidence>
<accession>A0ABR2VUH8</accession>
<dbReference type="Pfam" id="PF03033">
    <property type="entry name" value="Glyco_transf_28"/>
    <property type="match status" value="1"/>
</dbReference>
<organism evidence="7 8">
    <name type="scientific">Basidiobolus ranarum</name>
    <dbReference type="NCBI Taxonomy" id="34480"/>
    <lineage>
        <taxon>Eukaryota</taxon>
        <taxon>Fungi</taxon>
        <taxon>Fungi incertae sedis</taxon>
        <taxon>Zoopagomycota</taxon>
        <taxon>Entomophthoromycotina</taxon>
        <taxon>Basidiobolomycetes</taxon>
        <taxon>Basidiobolales</taxon>
        <taxon>Basidiobolaceae</taxon>
        <taxon>Basidiobolus</taxon>
    </lineage>
</organism>
<dbReference type="InterPro" id="IPR010610">
    <property type="entry name" value="EryCIII-like_C"/>
</dbReference>
<gene>
    <name evidence="7" type="primary">ATG26_2</name>
    <name evidence="7" type="ORF">K7432_011067</name>
</gene>
<proteinExistence type="inferred from homology"/>
<evidence type="ECO:0000256" key="2">
    <source>
        <dbReference type="ARBA" id="ARBA00012650"/>
    </source>
</evidence>
<comment type="similarity">
    <text evidence="1">Belongs to the glycosyltransferase 28 family.</text>
</comment>
<feature type="region of interest" description="Disordered" evidence="5">
    <location>
        <begin position="13"/>
        <end position="45"/>
    </location>
</feature>
<feature type="region of interest" description="Disordered" evidence="5">
    <location>
        <begin position="73"/>
        <end position="100"/>
    </location>
</feature>
<evidence type="ECO:0000256" key="3">
    <source>
        <dbReference type="ARBA" id="ARBA00022676"/>
    </source>
</evidence>
<evidence type="ECO:0000256" key="5">
    <source>
        <dbReference type="SAM" id="MobiDB-lite"/>
    </source>
</evidence>
<feature type="domain" description="PH" evidence="6">
    <location>
        <begin position="159"/>
        <end position="252"/>
    </location>
</feature>
<keyword evidence="3 7" id="KW-0328">Glycosyltransferase</keyword>
<dbReference type="SMART" id="SM00233">
    <property type="entry name" value="PH"/>
    <property type="match status" value="1"/>
</dbReference>
<evidence type="ECO:0000256" key="1">
    <source>
        <dbReference type="ARBA" id="ARBA00006962"/>
    </source>
</evidence>
<dbReference type="InterPro" id="IPR011993">
    <property type="entry name" value="PH-like_dom_sf"/>
</dbReference>
<dbReference type="InterPro" id="IPR050426">
    <property type="entry name" value="Glycosyltransferase_28"/>
</dbReference>
<dbReference type="SUPFAM" id="SSF50729">
    <property type="entry name" value="PH domain-like"/>
    <property type="match status" value="1"/>
</dbReference>
<dbReference type="Gene3D" id="2.30.29.30">
    <property type="entry name" value="Pleckstrin-homology domain (PH domain)/Phosphotyrosine-binding domain (PTB)"/>
    <property type="match status" value="2"/>
</dbReference>
<dbReference type="Pfam" id="PF02893">
    <property type="entry name" value="GRAM"/>
    <property type="match status" value="2"/>
</dbReference>
<evidence type="ECO:0000259" key="6">
    <source>
        <dbReference type="PROSITE" id="PS50003"/>
    </source>
</evidence>
<dbReference type="InterPro" id="IPR001849">
    <property type="entry name" value="PH_domain"/>
</dbReference>
<keyword evidence="8" id="KW-1185">Reference proteome</keyword>
<dbReference type="InterPro" id="IPR004182">
    <property type="entry name" value="GRAM"/>
</dbReference>
<comment type="caution">
    <text evidence="7">The sequence shown here is derived from an EMBL/GenBank/DDBJ whole genome shotgun (WGS) entry which is preliminary data.</text>
</comment>
<dbReference type="PANTHER" id="PTHR48050">
    <property type="entry name" value="STEROL 3-BETA-GLUCOSYLTRANSFERASE"/>
    <property type="match status" value="1"/>
</dbReference>
<reference evidence="7 8" key="1">
    <citation type="submission" date="2023-04" db="EMBL/GenBank/DDBJ databases">
        <title>Genome of Basidiobolus ranarum AG-B5.</title>
        <authorList>
            <person name="Stajich J.E."/>
            <person name="Carter-House D."/>
            <person name="Gryganskyi A."/>
        </authorList>
    </citation>
    <scope>NUCLEOTIDE SEQUENCE [LARGE SCALE GENOMIC DNA]</scope>
    <source>
        <strain evidence="7 8">AG-B5</strain>
    </source>
</reference>
<dbReference type="InterPro" id="IPR004276">
    <property type="entry name" value="GlycoTrans_28_N"/>
</dbReference>
<dbReference type="InterPro" id="IPR002213">
    <property type="entry name" value="UDP_glucos_trans"/>
</dbReference>